<feature type="region of interest" description="Disordered" evidence="2">
    <location>
        <begin position="322"/>
        <end position="348"/>
    </location>
</feature>
<dbReference type="InterPro" id="IPR008984">
    <property type="entry name" value="SMAD_FHA_dom_sf"/>
</dbReference>
<dbReference type="PROSITE" id="PS50006">
    <property type="entry name" value="FHA_DOMAIN"/>
    <property type="match status" value="1"/>
</dbReference>
<feature type="domain" description="FHA" evidence="3">
    <location>
        <begin position="40"/>
        <end position="88"/>
    </location>
</feature>
<feature type="compositionally biased region" description="Basic and acidic residues" evidence="2">
    <location>
        <begin position="990"/>
        <end position="1003"/>
    </location>
</feature>
<dbReference type="Pfam" id="PF00498">
    <property type="entry name" value="FHA"/>
    <property type="match status" value="1"/>
</dbReference>
<dbReference type="OrthoDB" id="6288785at2759"/>
<evidence type="ECO:0000313" key="5">
    <source>
        <dbReference type="Proteomes" id="UP000518752"/>
    </source>
</evidence>
<protein>
    <recommendedName>
        <fullName evidence="3">FHA domain-containing protein</fullName>
    </recommendedName>
</protein>
<dbReference type="Gene3D" id="2.60.200.20">
    <property type="match status" value="1"/>
</dbReference>
<dbReference type="SUPFAM" id="SSF49879">
    <property type="entry name" value="SMAD/FHA domain"/>
    <property type="match status" value="1"/>
</dbReference>
<name>A0A8H5H6X1_9AGAR</name>
<dbReference type="InterPro" id="IPR000253">
    <property type="entry name" value="FHA_dom"/>
</dbReference>
<feature type="compositionally biased region" description="Basic and acidic residues" evidence="2">
    <location>
        <begin position="651"/>
        <end position="661"/>
    </location>
</feature>
<dbReference type="CDD" id="cd22673">
    <property type="entry name" value="FHA_Ki67"/>
    <property type="match status" value="1"/>
</dbReference>
<feature type="region of interest" description="Disordered" evidence="2">
    <location>
        <begin position="362"/>
        <end position="1016"/>
    </location>
</feature>
<feature type="compositionally biased region" description="Basic and acidic residues" evidence="2">
    <location>
        <begin position="442"/>
        <end position="452"/>
    </location>
</feature>
<proteinExistence type="predicted"/>
<feature type="compositionally biased region" description="Basic and acidic residues" evidence="2">
    <location>
        <begin position="613"/>
        <end position="622"/>
    </location>
</feature>
<reference evidence="4 5" key="1">
    <citation type="journal article" date="2020" name="ISME J.">
        <title>Uncovering the hidden diversity of litter-decomposition mechanisms in mushroom-forming fungi.</title>
        <authorList>
            <person name="Floudas D."/>
            <person name="Bentzer J."/>
            <person name="Ahren D."/>
            <person name="Johansson T."/>
            <person name="Persson P."/>
            <person name="Tunlid A."/>
        </authorList>
    </citation>
    <scope>NUCLEOTIDE SEQUENCE [LARGE SCALE GENOMIC DNA]</scope>
    <source>
        <strain evidence="4 5">CBS 406.79</strain>
    </source>
</reference>
<feature type="compositionally biased region" description="Basic and acidic residues" evidence="2">
    <location>
        <begin position="902"/>
        <end position="920"/>
    </location>
</feature>
<keyword evidence="5" id="KW-1185">Reference proteome</keyword>
<feature type="compositionally biased region" description="Basic and acidic residues" evidence="2">
    <location>
        <begin position="542"/>
        <end position="569"/>
    </location>
</feature>
<gene>
    <name evidence="4" type="ORF">D9757_008110</name>
</gene>
<feature type="compositionally biased region" description="Basic and acidic residues" evidence="2">
    <location>
        <begin position="488"/>
        <end position="499"/>
    </location>
</feature>
<feature type="compositionally biased region" description="Polar residues" evidence="2">
    <location>
        <begin position="407"/>
        <end position="417"/>
    </location>
</feature>
<feature type="region of interest" description="Disordered" evidence="2">
    <location>
        <begin position="175"/>
        <end position="203"/>
    </location>
</feature>
<evidence type="ECO:0000256" key="1">
    <source>
        <dbReference type="SAM" id="Coils"/>
    </source>
</evidence>
<dbReference type="Proteomes" id="UP000518752">
    <property type="component" value="Unassembled WGS sequence"/>
</dbReference>
<feature type="compositionally biased region" description="Acidic residues" evidence="2">
    <location>
        <begin position="323"/>
        <end position="339"/>
    </location>
</feature>
<feature type="compositionally biased region" description="Basic residues" evidence="2">
    <location>
        <begin position="980"/>
        <end position="989"/>
    </location>
</feature>
<keyword evidence="1" id="KW-0175">Coiled coil</keyword>
<evidence type="ECO:0000313" key="4">
    <source>
        <dbReference type="EMBL" id="KAF5377771.1"/>
    </source>
</evidence>
<feature type="compositionally biased region" description="Polar residues" evidence="2">
    <location>
        <begin position="627"/>
        <end position="644"/>
    </location>
</feature>
<accession>A0A8H5H6X1</accession>
<feature type="compositionally biased region" description="Acidic residues" evidence="2">
    <location>
        <begin position="592"/>
        <end position="601"/>
    </location>
</feature>
<organism evidence="4 5">
    <name type="scientific">Collybiopsis confluens</name>
    <dbReference type="NCBI Taxonomy" id="2823264"/>
    <lineage>
        <taxon>Eukaryota</taxon>
        <taxon>Fungi</taxon>
        <taxon>Dikarya</taxon>
        <taxon>Basidiomycota</taxon>
        <taxon>Agaricomycotina</taxon>
        <taxon>Agaricomycetes</taxon>
        <taxon>Agaricomycetidae</taxon>
        <taxon>Agaricales</taxon>
        <taxon>Marasmiineae</taxon>
        <taxon>Omphalotaceae</taxon>
        <taxon>Collybiopsis</taxon>
    </lineage>
</organism>
<dbReference type="EMBL" id="JAACJN010000081">
    <property type="protein sequence ID" value="KAF5377771.1"/>
    <property type="molecule type" value="Genomic_DNA"/>
</dbReference>
<feature type="compositionally biased region" description="Basic residues" evidence="2">
    <location>
        <begin position="860"/>
        <end position="869"/>
    </location>
</feature>
<sequence length="1016" mass="112023">MNSPSSPMMDNSQIGKFGTLSLMKQNDTVVTAFGIDLEELTFGRDQACGVRLCYPDVSPIHCKITFRERKAFLVVLGSHGLLIDGCKVCPNSSTSSPNTIPLSNNSEIEIQGKRFRFTYPPKEMRAMLLSTPTPAKRRALRLSMIESAEVFSPRPSLNPMENLRVLQSPLKPYQLGSRSSSPLKLHFPTEPTYNNSSDDDDEGDIILVEGNSPRVVEEENDLIILEDVDILPPAEEPTPNELTAKQYLPALPPMLVPPRTPITPRRPRNTLHKAVLIRSTQRAILQAEKKRDEEERDEEEEAEVFDTILEDAADEGDVIHENPDEEEDHELAEVDEEQKDDNGTAAQTWRISLERIWPFRRSASPTKPDFKEEEEEEKEKEAIENPAPLYPRLNGSVANLPIRGLFNTPQPHRQTSARLRFSPGPASVLVNQPRMSLGGGEPPRRIKVEEQPWKVSDLVVPPPPSSPVRPSSSTGNREQTPSVTQLSDAERRAIQERRRSAVRMSDNFFHGGIPGMRPSSPAITVDRSSPVKGARASIARGMNEDHLDTRSLLEKMRETVESAKAERRASMATSSSPQKHVEHATISATTGDNEEKEEEEFSLLRSPTRFRTRFSEESRGEDGGSLPTDTVQANADKTSSSNGVESLPHSTPDKASRDLSPHKTRNARTVLPRGKPVETPSLADDEASPADTDRKEDPESDDEGQVPKKPAKLLRGRGNPFIHETSNASKLVVKEPPQTEVPMEVDEPREQPDEAAQMLKPKAQASTTPERSRSPSNIPRPPTATVPTNSEDDSTAVNKATGRTTGVRRTTRKASVEPDTAYTATDNGGAPARRTRARSRSKVPEESDTDTSSMATTRQPPRRATRTRGKTPASEVETDDDKIQGVGEEATVTKTKRGRRPKTADVPDAIKEEETDEPHATTKTATRAKKGVSASTLHPASGPKGRSKKVTASATDVPKEAEGDKENAGSEDESVIIKTKIGRPRKAPVKIKEEVQTEPEMRSGTKTRAMRTRSKT</sequence>
<feature type="compositionally biased region" description="Basic and acidic residues" evidence="2">
    <location>
        <begin position="957"/>
        <end position="968"/>
    </location>
</feature>
<dbReference type="AlphaFoldDB" id="A0A8H5H6X1"/>
<feature type="compositionally biased region" description="Polar residues" evidence="2">
    <location>
        <begin position="474"/>
        <end position="487"/>
    </location>
</feature>
<evidence type="ECO:0000259" key="3">
    <source>
        <dbReference type="PROSITE" id="PS50006"/>
    </source>
</evidence>
<comment type="caution">
    <text evidence="4">The sequence shown here is derived from an EMBL/GenBank/DDBJ whole genome shotgun (WGS) entry which is preliminary data.</text>
</comment>
<evidence type="ECO:0000256" key="2">
    <source>
        <dbReference type="SAM" id="MobiDB-lite"/>
    </source>
</evidence>
<feature type="coiled-coil region" evidence="1">
    <location>
        <begin position="277"/>
        <end position="304"/>
    </location>
</feature>